<protein>
    <submittedName>
        <fullName evidence="2">Uncharacterized protein</fullName>
    </submittedName>
</protein>
<gene>
    <name evidence="2" type="ORF">G5714_015201</name>
</gene>
<evidence type="ECO:0000313" key="3">
    <source>
        <dbReference type="Proteomes" id="UP000579812"/>
    </source>
</evidence>
<feature type="region of interest" description="Disordered" evidence="1">
    <location>
        <begin position="1"/>
        <end position="29"/>
    </location>
</feature>
<accession>A0A7J6CB09</accession>
<evidence type="ECO:0000256" key="1">
    <source>
        <dbReference type="SAM" id="MobiDB-lite"/>
    </source>
</evidence>
<dbReference type="EMBL" id="JAAMOB010000015">
    <property type="protein sequence ID" value="KAF4104214.1"/>
    <property type="molecule type" value="Genomic_DNA"/>
</dbReference>
<dbReference type="Proteomes" id="UP000579812">
    <property type="component" value="Unassembled WGS sequence"/>
</dbReference>
<sequence length="130" mass="13869">MQFVIGDAPLEDSKPPPVRSSEQDPYNNIVYNRSPSKLYSSYSLRSRLRGVIHLGNGNMGNSTTSRLVSPIPLDPQQFGQLGARHSTDPLSRPGPPADAMTSAGQQTNPAAVILHLLSSNHPVPLTSGGL</sequence>
<reference evidence="2 3" key="1">
    <citation type="submission" date="2020-04" db="EMBL/GenBank/DDBJ databases">
        <title>Chromosome-level genome assembly of a cyprinid fish Onychostoma macrolepis by integration of Nanopore Sequencing, Bionano and Hi-C technology.</title>
        <authorList>
            <person name="Wang D."/>
        </authorList>
    </citation>
    <scope>NUCLEOTIDE SEQUENCE [LARGE SCALE GENOMIC DNA]</scope>
    <source>
        <strain evidence="2">SWU-2019</strain>
        <tissue evidence="2">Muscle</tissue>
    </source>
</reference>
<proteinExistence type="predicted"/>
<name>A0A7J6CB09_9TELE</name>
<comment type="caution">
    <text evidence="2">The sequence shown here is derived from an EMBL/GenBank/DDBJ whole genome shotgun (WGS) entry which is preliminary data.</text>
</comment>
<organism evidence="2 3">
    <name type="scientific">Onychostoma macrolepis</name>
    <dbReference type="NCBI Taxonomy" id="369639"/>
    <lineage>
        <taxon>Eukaryota</taxon>
        <taxon>Metazoa</taxon>
        <taxon>Chordata</taxon>
        <taxon>Craniata</taxon>
        <taxon>Vertebrata</taxon>
        <taxon>Euteleostomi</taxon>
        <taxon>Actinopterygii</taxon>
        <taxon>Neopterygii</taxon>
        <taxon>Teleostei</taxon>
        <taxon>Ostariophysi</taxon>
        <taxon>Cypriniformes</taxon>
        <taxon>Cyprinidae</taxon>
        <taxon>Acrossocheilinae</taxon>
        <taxon>Onychostoma</taxon>
    </lineage>
</organism>
<feature type="region of interest" description="Disordered" evidence="1">
    <location>
        <begin position="63"/>
        <end position="104"/>
    </location>
</feature>
<keyword evidence="3" id="KW-1185">Reference proteome</keyword>
<dbReference type="AlphaFoldDB" id="A0A7J6CB09"/>
<evidence type="ECO:0000313" key="2">
    <source>
        <dbReference type="EMBL" id="KAF4104214.1"/>
    </source>
</evidence>